<dbReference type="GO" id="GO:0051156">
    <property type="term" value="P:glucose 6-phosphate metabolic process"/>
    <property type="evidence" value="ECO:0007669"/>
    <property type="project" value="TreeGrafter"/>
</dbReference>
<dbReference type="PROSITE" id="PS00174">
    <property type="entry name" value="P_GLUCOSE_ISOMERASE_2"/>
    <property type="match status" value="1"/>
</dbReference>
<keyword evidence="10" id="KW-1185">Reference proteome</keyword>
<dbReference type="GO" id="GO:0048029">
    <property type="term" value="F:monosaccharide binding"/>
    <property type="evidence" value="ECO:0007669"/>
    <property type="project" value="TreeGrafter"/>
</dbReference>
<dbReference type="InterPro" id="IPR018189">
    <property type="entry name" value="Phosphoglucose_isomerase_CS"/>
</dbReference>
<accession>A0A1D3TYV9</accession>
<gene>
    <name evidence="9" type="ORF">SAMN05421730_10539</name>
</gene>
<evidence type="ECO:0000256" key="6">
    <source>
        <dbReference type="ARBA" id="ARBA00023235"/>
    </source>
</evidence>
<protein>
    <recommendedName>
        <fullName evidence="3 8">Glucose-6-phosphate isomerase</fullName>
        <ecNumber evidence="3 8">5.3.1.9</ecNumber>
    </recommendedName>
</protein>
<dbReference type="AlphaFoldDB" id="A0A1D3TYV9"/>
<keyword evidence="5 8" id="KW-0324">Glycolysis</keyword>
<dbReference type="InterPro" id="IPR035482">
    <property type="entry name" value="SIS_PGI_2"/>
</dbReference>
<dbReference type="EMBL" id="FMKA01000053">
    <property type="protein sequence ID" value="SCP99689.1"/>
    <property type="molecule type" value="Genomic_DNA"/>
</dbReference>
<dbReference type="STRING" id="1619234.SAMN05421730_10539"/>
<evidence type="ECO:0000256" key="1">
    <source>
        <dbReference type="ARBA" id="ARBA00004926"/>
    </source>
</evidence>
<dbReference type="GO" id="GO:0004347">
    <property type="term" value="F:glucose-6-phosphate isomerase activity"/>
    <property type="evidence" value="ECO:0007669"/>
    <property type="project" value="UniProtKB-EC"/>
</dbReference>
<proteinExistence type="inferred from homology"/>
<dbReference type="PRINTS" id="PR00662">
    <property type="entry name" value="G6PISOMERASE"/>
</dbReference>
<evidence type="ECO:0000256" key="7">
    <source>
        <dbReference type="ARBA" id="ARBA00029321"/>
    </source>
</evidence>
<evidence type="ECO:0000256" key="2">
    <source>
        <dbReference type="ARBA" id="ARBA00006604"/>
    </source>
</evidence>
<dbReference type="GO" id="GO:0005829">
    <property type="term" value="C:cytosol"/>
    <property type="evidence" value="ECO:0007669"/>
    <property type="project" value="TreeGrafter"/>
</dbReference>
<dbReference type="PANTHER" id="PTHR11469">
    <property type="entry name" value="GLUCOSE-6-PHOSPHATE ISOMERASE"/>
    <property type="match status" value="1"/>
</dbReference>
<dbReference type="PROSITE" id="PS51463">
    <property type="entry name" value="P_GLUCOSE_ISOMERASE_3"/>
    <property type="match status" value="1"/>
</dbReference>
<dbReference type="SUPFAM" id="SSF53697">
    <property type="entry name" value="SIS domain"/>
    <property type="match status" value="1"/>
</dbReference>
<dbReference type="GO" id="GO:0097367">
    <property type="term" value="F:carbohydrate derivative binding"/>
    <property type="evidence" value="ECO:0007669"/>
    <property type="project" value="InterPro"/>
</dbReference>
<name>A0A1D3TYV9_9FIRM</name>
<dbReference type="InterPro" id="IPR035476">
    <property type="entry name" value="SIS_PGI_1"/>
</dbReference>
<evidence type="ECO:0000256" key="4">
    <source>
        <dbReference type="ARBA" id="ARBA00022432"/>
    </source>
</evidence>
<evidence type="ECO:0000256" key="8">
    <source>
        <dbReference type="RuleBase" id="RU000612"/>
    </source>
</evidence>
<dbReference type="NCBIfam" id="NF010697">
    <property type="entry name" value="PRK14097.1"/>
    <property type="match status" value="1"/>
</dbReference>
<comment type="catalytic activity">
    <reaction evidence="7 8">
        <text>alpha-D-glucose 6-phosphate = beta-D-fructose 6-phosphate</text>
        <dbReference type="Rhea" id="RHEA:11816"/>
        <dbReference type="ChEBI" id="CHEBI:57634"/>
        <dbReference type="ChEBI" id="CHEBI:58225"/>
        <dbReference type="EC" id="5.3.1.9"/>
    </reaction>
</comment>
<dbReference type="PANTHER" id="PTHR11469:SF1">
    <property type="entry name" value="GLUCOSE-6-PHOSPHATE ISOMERASE"/>
    <property type="match status" value="1"/>
</dbReference>
<dbReference type="GO" id="GO:0006094">
    <property type="term" value="P:gluconeogenesis"/>
    <property type="evidence" value="ECO:0007669"/>
    <property type="project" value="UniProtKB-KW"/>
</dbReference>
<evidence type="ECO:0000256" key="3">
    <source>
        <dbReference type="ARBA" id="ARBA00011952"/>
    </source>
</evidence>
<organism evidence="9 10">
    <name type="scientific">Anaerobium acetethylicum</name>
    <dbReference type="NCBI Taxonomy" id="1619234"/>
    <lineage>
        <taxon>Bacteria</taxon>
        <taxon>Bacillati</taxon>
        <taxon>Bacillota</taxon>
        <taxon>Clostridia</taxon>
        <taxon>Lachnospirales</taxon>
        <taxon>Lachnospiraceae</taxon>
        <taxon>Anaerobium</taxon>
    </lineage>
</organism>
<dbReference type="InterPro" id="IPR046348">
    <property type="entry name" value="SIS_dom_sf"/>
</dbReference>
<evidence type="ECO:0000313" key="9">
    <source>
        <dbReference type="EMBL" id="SCP99689.1"/>
    </source>
</evidence>
<reference evidence="9 10" key="1">
    <citation type="submission" date="2016-09" db="EMBL/GenBank/DDBJ databases">
        <authorList>
            <person name="Capua I."/>
            <person name="De Benedictis P."/>
            <person name="Joannis T."/>
            <person name="Lombin L.H."/>
            <person name="Cattoli G."/>
        </authorList>
    </citation>
    <scope>NUCLEOTIDE SEQUENCE [LARGE SCALE GENOMIC DNA]</scope>
    <source>
        <strain evidence="9 10">GluBS11</strain>
    </source>
</reference>
<dbReference type="InterPro" id="IPR001672">
    <property type="entry name" value="G6P_Isomerase"/>
</dbReference>
<keyword evidence="6 8" id="KW-0413">Isomerase</keyword>
<dbReference type="Pfam" id="PF00342">
    <property type="entry name" value="PGI"/>
    <property type="match status" value="1"/>
</dbReference>
<dbReference type="Proteomes" id="UP000199315">
    <property type="component" value="Unassembled WGS sequence"/>
</dbReference>
<comment type="similarity">
    <text evidence="2 8">Belongs to the GPI family.</text>
</comment>
<dbReference type="CDD" id="cd05015">
    <property type="entry name" value="SIS_PGI_1"/>
    <property type="match status" value="1"/>
</dbReference>
<evidence type="ECO:0000256" key="5">
    <source>
        <dbReference type="ARBA" id="ARBA00023152"/>
    </source>
</evidence>
<dbReference type="CDD" id="cd05016">
    <property type="entry name" value="SIS_PGI_2"/>
    <property type="match status" value="1"/>
</dbReference>
<sequence>MSKMDFAYMDAGRHITAEEYEQAYAENRKFLEEAYTDSERYKDSLGWLEPEEWVGEEALDRIVKKAEQVRRDADVFVLVGVGGSNQAARAVIKALQMEDGPEILYAGNNISAHYVNKMLSSLEGKSVYINVIAKNFETLEPGIGFRVLRSWQEGRYGKEANSRIAVTGTTGSRLHEIARENGYDFFVFPDNIGGRYSVLSDVGLYPMAVAGIDVRALVQGARDMKAELSDRESEDNIALKYATYRKLLLEKGYAIEMMAFFEPQLHYFSKWWIQLFAESEGKQGKGIYPVSVSYSEDLHSVGQYVQEGQPIIFETFLDVEKQNASIVLEADHVDDGFGYLDGKDFWEINRAAFEATIGAHSDSGIPCLKLTVPEISEYYFGQMFYMFEFACYLSGSILGINPFDQPGVENYKGYMFSRLGK</sequence>
<dbReference type="Gene3D" id="3.40.50.10490">
    <property type="entry name" value="Glucose-6-phosphate isomerase like protein, domain 1"/>
    <property type="match status" value="2"/>
</dbReference>
<keyword evidence="4 8" id="KW-0312">Gluconeogenesis</keyword>
<evidence type="ECO:0000313" key="10">
    <source>
        <dbReference type="Proteomes" id="UP000199315"/>
    </source>
</evidence>
<dbReference type="UniPathway" id="UPA00109">
    <property type="reaction ID" value="UER00181"/>
</dbReference>
<dbReference type="GO" id="GO:0006096">
    <property type="term" value="P:glycolytic process"/>
    <property type="evidence" value="ECO:0007669"/>
    <property type="project" value="UniProtKB-UniPathway"/>
</dbReference>
<dbReference type="EC" id="5.3.1.9" evidence="3 8"/>
<dbReference type="RefSeq" id="WP_242875671.1">
    <property type="nucleotide sequence ID" value="NZ_FMKA01000053.1"/>
</dbReference>
<comment type="pathway">
    <text evidence="1 8">Carbohydrate degradation; glycolysis; D-glyceraldehyde 3-phosphate and glycerone phosphate from D-glucose: step 2/4.</text>
</comment>